<sequence length="162" mass="19211">MSSSIFEKLKKLQRVQESFIPKAAIVAVNFSKERFVQKNWVDRTREKWEPRKRKDRGSLMVRTGRLKRSIRKIRIGRTYFLIGTDVEYAQAHNDGLVINKTVTVRQHERTVTRGRTARRVTVASHSRKMERTFKKRQFIGESAVLLRRIERMLENDIKEALK</sequence>
<accession>A0A3S4ST60</accession>
<evidence type="ECO:0000313" key="2">
    <source>
        <dbReference type="Proteomes" id="UP000287527"/>
    </source>
</evidence>
<protein>
    <recommendedName>
        <fullName evidence="3">Phage virion morphogenesis protein</fullName>
    </recommendedName>
</protein>
<reference evidence="1 2" key="1">
    <citation type="submission" date="2019-01" db="EMBL/GenBank/DDBJ databases">
        <title>Flavobacterium sp. nov.,isolated from freshwater.</title>
        <authorList>
            <person name="Zhang R."/>
            <person name="Du Z.-J."/>
        </authorList>
    </citation>
    <scope>NUCLEOTIDE SEQUENCE [LARGE SCALE GENOMIC DNA]</scope>
    <source>
        <strain evidence="1 2">1E403</strain>
    </source>
</reference>
<dbReference type="Proteomes" id="UP000287527">
    <property type="component" value="Unassembled WGS sequence"/>
</dbReference>
<dbReference type="EMBL" id="SBII01000016">
    <property type="protein sequence ID" value="RWW91849.1"/>
    <property type="molecule type" value="Genomic_DNA"/>
</dbReference>
<evidence type="ECO:0000313" key="1">
    <source>
        <dbReference type="EMBL" id="RWW91849.1"/>
    </source>
</evidence>
<dbReference type="AlphaFoldDB" id="A0A3S4ST60"/>
<name>A0A3S4ST60_9FLAO</name>
<comment type="caution">
    <text evidence="1">The sequence shown here is derived from an EMBL/GenBank/DDBJ whole genome shotgun (WGS) entry which is preliminary data.</text>
</comment>
<keyword evidence="2" id="KW-1185">Reference proteome</keyword>
<gene>
    <name evidence="1" type="ORF">EPI11_17560</name>
</gene>
<proteinExistence type="predicted"/>
<dbReference type="RefSeq" id="WP_128391301.1">
    <property type="nucleotide sequence ID" value="NZ_SBII01000016.1"/>
</dbReference>
<organism evidence="1 2">
    <name type="scientific">Flavobacterium cerinum</name>
    <dbReference type="NCBI Taxonomy" id="2502784"/>
    <lineage>
        <taxon>Bacteria</taxon>
        <taxon>Pseudomonadati</taxon>
        <taxon>Bacteroidota</taxon>
        <taxon>Flavobacteriia</taxon>
        <taxon>Flavobacteriales</taxon>
        <taxon>Flavobacteriaceae</taxon>
        <taxon>Flavobacterium</taxon>
    </lineage>
</organism>
<evidence type="ECO:0008006" key="3">
    <source>
        <dbReference type="Google" id="ProtNLM"/>
    </source>
</evidence>
<dbReference type="OrthoDB" id="964176at2"/>